<dbReference type="InterPro" id="IPR029052">
    <property type="entry name" value="Metallo-depent_PP-like"/>
</dbReference>
<dbReference type="AlphaFoldDB" id="A0A6M3L223"/>
<dbReference type="SUPFAM" id="SSF56300">
    <property type="entry name" value="Metallo-dependent phosphatases"/>
    <property type="match status" value="1"/>
</dbReference>
<dbReference type="Gene3D" id="3.60.21.10">
    <property type="match status" value="1"/>
</dbReference>
<proteinExistence type="predicted"/>
<accession>A0A6M3L223</accession>
<feature type="domain" description="Calcineurin-like phosphoesterase" evidence="1">
    <location>
        <begin position="1"/>
        <end position="181"/>
    </location>
</feature>
<sequence length="302" mass="34875">MKFLLTSDWHLLWDSPVGRLDNAHETQMEKLKFLLDFAEREEAVVLQAGDFFHRPRSWYLLPEVMSLLKGKNPIYCVVGQHDRYMYSENIDSTALGILNKSGCVFLLDGIFMPNDKVEIYGCGWGEQVPEVSPLERIKILVVHAPILMSKVWAEQTGYYYAPEFLNKYKRFDLILCGDIHKKFIFRGEDGRIICNSGLLLRLNASEDMFDHHPGFWIWDSDTFKMDWVEIPHKPAEEVLSREHIDDVEDRSKILSEFIENIKSGGEVKGVVFVDVLEQLCQNEGIGEEVKKILGDIMEKKDG</sequence>
<dbReference type="PANTHER" id="PTHR30337">
    <property type="entry name" value="COMPONENT OF ATP-DEPENDENT DSDNA EXONUCLEASE"/>
    <property type="match status" value="1"/>
</dbReference>
<gene>
    <name evidence="2" type="ORF">MM415B02720_0005</name>
</gene>
<organism evidence="2">
    <name type="scientific">viral metagenome</name>
    <dbReference type="NCBI Taxonomy" id="1070528"/>
    <lineage>
        <taxon>unclassified sequences</taxon>
        <taxon>metagenomes</taxon>
        <taxon>organismal metagenomes</taxon>
    </lineage>
</organism>
<protein>
    <submittedName>
        <fullName evidence="2">Putative calcineurin-like phosphoesterase</fullName>
    </submittedName>
</protein>
<dbReference type="EMBL" id="MT142792">
    <property type="protein sequence ID" value="QJA88617.1"/>
    <property type="molecule type" value="Genomic_DNA"/>
</dbReference>
<evidence type="ECO:0000313" key="2">
    <source>
        <dbReference type="EMBL" id="QJA88617.1"/>
    </source>
</evidence>
<evidence type="ECO:0000259" key="1">
    <source>
        <dbReference type="Pfam" id="PF00149"/>
    </source>
</evidence>
<dbReference type="InterPro" id="IPR004843">
    <property type="entry name" value="Calcineurin-like_PHP"/>
</dbReference>
<dbReference type="InterPro" id="IPR050535">
    <property type="entry name" value="DNA_Repair-Maintenance_Comp"/>
</dbReference>
<dbReference type="GO" id="GO:0016787">
    <property type="term" value="F:hydrolase activity"/>
    <property type="evidence" value="ECO:0007669"/>
    <property type="project" value="InterPro"/>
</dbReference>
<reference evidence="2" key="1">
    <citation type="submission" date="2020-03" db="EMBL/GenBank/DDBJ databases">
        <title>The deep terrestrial virosphere.</title>
        <authorList>
            <person name="Holmfeldt K."/>
            <person name="Nilsson E."/>
            <person name="Simone D."/>
            <person name="Lopez-Fernandez M."/>
            <person name="Wu X."/>
            <person name="de Brujin I."/>
            <person name="Lundin D."/>
            <person name="Andersson A."/>
            <person name="Bertilsson S."/>
            <person name="Dopson M."/>
        </authorList>
    </citation>
    <scope>NUCLEOTIDE SEQUENCE</scope>
    <source>
        <strain evidence="2">MM415B02720</strain>
    </source>
</reference>
<dbReference type="PANTHER" id="PTHR30337:SF0">
    <property type="entry name" value="NUCLEASE SBCCD SUBUNIT D"/>
    <property type="match status" value="1"/>
</dbReference>
<dbReference type="Pfam" id="PF00149">
    <property type="entry name" value="Metallophos"/>
    <property type="match status" value="1"/>
</dbReference>
<name>A0A6M3L223_9ZZZZ</name>